<dbReference type="SUPFAM" id="SSF64484">
    <property type="entry name" value="beta and beta-prime subunits of DNA dependent RNA-polymerase"/>
    <property type="match status" value="1"/>
</dbReference>
<dbReference type="Pfam" id="PF00562">
    <property type="entry name" value="RNA_pol_Rpb2_6"/>
    <property type="match status" value="1"/>
</dbReference>
<keyword evidence="9" id="KW-0862">Zinc</keyword>
<dbReference type="PANTHER" id="PTHR20856">
    <property type="entry name" value="DNA-DIRECTED RNA POLYMERASE I SUBUNIT 2"/>
    <property type="match status" value="1"/>
</dbReference>
<evidence type="ECO:0000259" key="22">
    <source>
        <dbReference type="Pfam" id="PF04567"/>
    </source>
</evidence>
<evidence type="ECO:0000256" key="2">
    <source>
        <dbReference type="ARBA" id="ARBA00004496"/>
    </source>
</evidence>
<keyword evidence="8" id="KW-0479">Metal-binding</keyword>
<dbReference type="NCBIfam" id="TIGR03670">
    <property type="entry name" value="rpoB_arch"/>
    <property type="match status" value="1"/>
</dbReference>
<keyword evidence="10" id="KW-0238">DNA-binding</keyword>
<comment type="cofactor">
    <cofactor evidence="1">
        <name>Zn(2+)</name>
        <dbReference type="ChEBI" id="CHEBI:29105"/>
    </cofactor>
</comment>
<dbReference type="InterPro" id="IPR007642">
    <property type="entry name" value="RNA_pol_Rpb2_2"/>
</dbReference>
<dbReference type="Pfam" id="PF04560">
    <property type="entry name" value="RNA_pol_Rpb2_7"/>
    <property type="match status" value="1"/>
</dbReference>
<dbReference type="GO" id="GO:0006351">
    <property type="term" value="P:DNA-templated transcription"/>
    <property type="evidence" value="ECO:0007669"/>
    <property type="project" value="InterPro"/>
</dbReference>
<evidence type="ECO:0000256" key="14">
    <source>
        <dbReference type="RuleBase" id="RU000434"/>
    </source>
</evidence>
<evidence type="ECO:0000256" key="3">
    <source>
        <dbReference type="ARBA" id="ARBA00006835"/>
    </source>
</evidence>
<dbReference type="FunFam" id="2.40.270.10:FF:000006">
    <property type="entry name" value="DNA-directed RNA polymerase subunit beta"/>
    <property type="match status" value="1"/>
</dbReference>
<evidence type="ECO:0000256" key="4">
    <source>
        <dbReference type="ARBA" id="ARBA00022478"/>
    </source>
</evidence>
<dbReference type="NCBIfam" id="NF007175">
    <property type="entry name" value="PRK09606.1"/>
    <property type="match status" value="1"/>
</dbReference>
<dbReference type="InterPro" id="IPR007647">
    <property type="entry name" value="RNA_pol_Rpb2_5"/>
</dbReference>
<dbReference type="Gene3D" id="2.40.270.10">
    <property type="entry name" value="DNA-directed RNA polymerase, subunit 2, domain 6"/>
    <property type="match status" value="1"/>
</dbReference>
<dbReference type="GO" id="GO:0003677">
    <property type="term" value="F:DNA binding"/>
    <property type="evidence" value="ECO:0007669"/>
    <property type="project" value="UniProtKB-KW"/>
</dbReference>
<protein>
    <recommendedName>
        <fullName evidence="15">DNA-directed RNA polymerase subunit beta</fullName>
        <ecNumber evidence="15">2.7.7.6</ecNumber>
    </recommendedName>
</protein>
<dbReference type="GO" id="GO:0008270">
    <property type="term" value="F:zinc ion binding"/>
    <property type="evidence" value="ECO:0007669"/>
    <property type="project" value="InterPro"/>
</dbReference>
<dbReference type="GO" id="GO:0032549">
    <property type="term" value="F:ribonucleoside binding"/>
    <property type="evidence" value="ECO:0007669"/>
    <property type="project" value="InterPro"/>
</dbReference>
<dbReference type="CDD" id="cd00653">
    <property type="entry name" value="RNA_pol_B_RPB2"/>
    <property type="match status" value="1"/>
</dbReference>
<comment type="function">
    <text evidence="15">DNA-dependent RNA polymerase catalyzes the transcription of DNA into RNA using the four ribonucleoside triphosphates as substrates.</text>
</comment>
<dbReference type="Gene3D" id="3.90.1800.10">
    <property type="entry name" value="RNA polymerase alpha subunit dimerisation domain"/>
    <property type="match status" value="1"/>
</dbReference>
<sequence length="1151" mass="130320">MKSFFKEKGLVRQHLDSYNRFAEELIYEVIRDFSSVKISENITLHIKDLHIEKPKAKLVEVGEKEITPLECRLRNLTYAAPLIVRISVSGVQQSGKEREIEVKLLDLPVMVKSNLDPLSKLPSEQLVKLGEDPKDPGGYFIINGSERVLIAQEDLASNNILVDKVETATGVTYIAKVISVAKGRRSQLIIERRRDGIFYANLRGYRIPAVILMAALGLASEFEIMYAVSLDESIHTYLLPSVMHAQTIFPKQEIPPDISPAERVKIEEEIRKKTIEEALQYIGARVAVGKTSEERIKRACRLLDEYLLPHLGTDSNPETRLKKAFFIGQMINKIIELMLDRRKPDDKDHYRNKRLKLAGDLLAQLLRYVMTTYFIKEVKTSIERTYSRFRKIDLKTVFKPGMLTDKILHVMATGNWPGGRTGVSQLLDRTNFMSTLSHLRRVVSPLARTQPHLAARELHPTQWGRLCPFETPEGQNIGLVKNLALMAYVSVGVNEDKVEQLLYRLGVKRMKEIIDEIKRSISEETPLPDYSSWSRVYLNGRLIGYHPDGKQLVSEIRRLRRQDKIANGSEINVAYIRDEYLNEVYVNCDAGRIRRPLLVVENGELKLKPEHVEKLKKGEWSFDDLVKRGIVEYLDPDEEEDSYIALTPDKITPEHTHLEIWSPSIVGITASIIPYAEHNQSPRNMYEAAMAKQSLGLSSSNFQLRMDTRGQLLHYPQVPIVKTRFMEINGYNERPAGQNMIVAVMSFTGYNIEDALIMNKSSVDRGLGRSTFFRLYSTVEYKYPGGQEDQITIPISSVRGYRGPRAYEKLEEDGIAAPETEVTGGEVIIGKISPPRFVAAQEYTIGGGLTKQDSSITVRHGEKGIVDTVMITSDSDGNKLVKVRVRDLRIPELGDKFASRHGQKGVLGQLIPQYDMPFTEEGIVPDLIINPHAFPSRMTVGQLMESIAGKAAALKGRFVDATPFFKESIEDQMVVLKKYGYLPTGEEVMYDGRTGELIRTPIFIGIVYYQKLHHMVADKIHARAIGPVQILTRQPTEGRSRQGGLRWGEMEVDCLVGHGTSYLLKETMVDRSDKTYVYVCTIEGCGHIGWFDKYRNTYVCPIHGDKGKLKPVEISYAFKLLLQELMSMCIMPRLKISGLISLSERERGGGS</sequence>
<evidence type="ECO:0000259" key="20">
    <source>
        <dbReference type="Pfam" id="PF04565"/>
    </source>
</evidence>
<feature type="domain" description="RNA polymerase Rpb2" evidence="21">
    <location>
        <begin position="536"/>
        <end position="601"/>
    </location>
</feature>
<evidence type="ECO:0000256" key="12">
    <source>
        <dbReference type="ARBA" id="ARBA00025838"/>
    </source>
</evidence>
<comment type="subunit">
    <text evidence="12">Part of the RNA polymerase complex.</text>
</comment>
<feature type="domain" description="RNA polymerase beta subunit protrusion" evidence="19">
    <location>
        <begin position="9"/>
        <end position="399"/>
    </location>
</feature>
<dbReference type="InterPro" id="IPR007645">
    <property type="entry name" value="RNA_pol_Rpb2_3"/>
</dbReference>
<comment type="catalytic activity">
    <reaction evidence="13 15">
        <text>RNA(n) + a ribonucleoside 5'-triphosphate = RNA(n+1) + diphosphate</text>
        <dbReference type="Rhea" id="RHEA:21248"/>
        <dbReference type="Rhea" id="RHEA-COMP:14527"/>
        <dbReference type="Rhea" id="RHEA-COMP:17342"/>
        <dbReference type="ChEBI" id="CHEBI:33019"/>
        <dbReference type="ChEBI" id="CHEBI:61557"/>
        <dbReference type="ChEBI" id="CHEBI:140395"/>
        <dbReference type="EC" id="2.7.7.6"/>
    </reaction>
</comment>
<accession>A0A7C4H8H2</accession>
<evidence type="ECO:0000313" key="23">
    <source>
        <dbReference type="EMBL" id="HGM58165.1"/>
    </source>
</evidence>
<dbReference type="InterPro" id="IPR007120">
    <property type="entry name" value="DNA-dir_RNAP_su2_dom"/>
</dbReference>
<dbReference type="PROSITE" id="PS01166">
    <property type="entry name" value="RNA_POL_BETA"/>
    <property type="match status" value="1"/>
</dbReference>
<evidence type="ECO:0000259" key="16">
    <source>
        <dbReference type="Pfam" id="PF00562"/>
    </source>
</evidence>
<evidence type="ECO:0000256" key="1">
    <source>
        <dbReference type="ARBA" id="ARBA00001947"/>
    </source>
</evidence>
<keyword evidence="7 15" id="KW-0548">Nucleotidyltransferase</keyword>
<evidence type="ECO:0000259" key="17">
    <source>
        <dbReference type="Pfam" id="PF04560"/>
    </source>
</evidence>
<evidence type="ECO:0000256" key="5">
    <source>
        <dbReference type="ARBA" id="ARBA00022490"/>
    </source>
</evidence>
<feature type="domain" description="RNA polymerase Rpb2" evidence="20">
    <location>
        <begin position="425"/>
        <end position="489"/>
    </location>
</feature>
<evidence type="ECO:0000259" key="19">
    <source>
        <dbReference type="Pfam" id="PF04563"/>
    </source>
</evidence>
<feature type="domain" description="RNA polymerase Rpb2" evidence="18">
    <location>
        <begin position="157"/>
        <end position="356"/>
    </location>
</feature>
<comment type="subcellular location">
    <subcellularLocation>
        <location evidence="2">Cytoplasm</location>
    </subcellularLocation>
</comment>
<dbReference type="Pfam" id="PF04567">
    <property type="entry name" value="RNA_pol_Rpb2_5"/>
    <property type="match status" value="1"/>
</dbReference>
<dbReference type="GO" id="GO:0000428">
    <property type="term" value="C:DNA-directed RNA polymerase complex"/>
    <property type="evidence" value="ECO:0007669"/>
    <property type="project" value="UniProtKB-KW"/>
</dbReference>
<dbReference type="Pfam" id="PF04565">
    <property type="entry name" value="RNA_pol_Rpb2_3"/>
    <property type="match status" value="1"/>
</dbReference>
<reference evidence="23" key="1">
    <citation type="journal article" date="2020" name="mSystems">
        <title>Genome- and Community-Level Interaction Insights into Carbon Utilization and Element Cycling Functions of Hydrothermarchaeota in Hydrothermal Sediment.</title>
        <authorList>
            <person name="Zhou Z."/>
            <person name="Liu Y."/>
            <person name="Xu W."/>
            <person name="Pan J."/>
            <person name="Luo Z.H."/>
            <person name="Li M."/>
        </authorList>
    </citation>
    <scope>NUCLEOTIDE SEQUENCE [LARGE SCALE GENOMIC DNA]</scope>
    <source>
        <strain evidence="23">SpSt-642</strain>
    </source>
</reference>
<dbReference type="AlphaFoldDB" id="A0A7C4H8H2"/>
<keyword evidence="4 15" id="KW-0240">DNA-directed RNA polymerase</keyword>
<dbReference type="Pfam" id="PF04563">
    <property type="entry name" value="RNA_pol_Rpb2_1"/>
    <property type="match status" value="1"/>
</dbReference>
<dbReference type="EMBL" id="DTBJ01000013">
    <property type="protein sequence ID" value="HGM58165.1"/>
    <property type="molecule type" value="Genomic_DNA"/>
</dbReference>
<dbReference type="InterPro" id="IPR015712">
    <property type="entry name" value="DNA-dir_RNA_pol_su2"/>
</dbReference>
<dbReference type="GO" id="GO:0003899">
    <property type="term" value="F:DNA-directed RNA polymerase activity"/>
    <property type="evidence" value="ECO:0007669"/>
    <property type="project" value="UniProtKB-EC"/>
</dbReference>
<feature type="domain" description="RNA polymerase Rpb2" evidence="17">
    <location>
        <begin position="1043"/>
        <end position="1135"/>
    </location>
</feature>
<dbReference type="InterPro" id="IPR014724">
    <property type="entry name" value="RNA_pol_RPB2_OB-fold"/>
</dbReference>
<dbReference type="Pfam" id="PF04561">
    <property type="entry name" value="RNA_pol_Rpb2_2"/>
    <property type="match status" value="1"/>
</dbReference>
<evidence type="ECO:0000256" key="13">
    <source>
        <dbReference type="ARBA" id="ARBA00048552"/>
    </source>
</evidence>
<dbReference type="InterPro" id="IPR019969">
    <property type="entry name" value="RNAP_Rpo2"/>
</dbReference>
<evidence type="ECO:0000259" key="21">
    <source>
        <dbReference type="Pfam" id="PF04566"/>
    </source>
</evidence>
<evidence type="ECO:0000256" key="10">
    <source>
        <dbReference type="ARBA" id="ARBA00023125"/>
    </source>
</evidence>
<keyword evidence="5" id="KW-0963">Cytoplasm</keyword>
<evidence type="ECO:0000256" key="15">
    <source>
        <dbReference type="RuleBase" id="RU363031"/>
    </source>
</evidence>
<name>A0A7C4H8H2_STAMA</name>
<dbReference type="EC" id="2.7.7.6" evidence="15"/>
<comment type="similarity">
    <text evidence="3 14">Belongs to the RNA polymerase beta chain family.</text>
</comment>
<dbReference type="InterPro" id="IPR007121">
    <property type="entry name" value="RNA_pol_bsu_CS"/>
</dbReference>
<gene>
    <name evidence="23" type="ORF">ENU14_01045</name>
</gene>
<feature type="domain" description="RNA polymerase Rpb2" evidence="22">
    <location>
        <begin position="622"/>
        <end position="654"/>
    </location>
</feature>
<dbReference type="Pfam" id="PF04566">
    <property type="entry name" value="RNA_pol_Rpb2_4"/>
    <property type="match status" value="1"/>
</dbReference>
<keyword evidence="6 15" id="KW-0808">Transferase</keyword>
<evidence type="ECO:0000256" key="9">
    <source>
        <dbReference type="ARBA" id="ARBA00022833"/>
    </source>
</evidence>
<dbReference type="InterPro" id="IPR007646">
    <property type="entry name" value="RNA_pol_Rpb2_4"/>
</dbReference>
<feature type="domain" description="DNA-directed RNA polymerase subunit 2 hybrid-binding" evidence="16">
    <location>
        <begin position="670"/>
        <end position="1041"/>
    </location>
</feature>
<dbReference type="FunFam" id="2.40.270.10:FF:000011">
    <property type="entry name" value="DNA-directed RNA polymerase subunit beta"/>
    <property type="match status" value="1"/>
</dbReference>
<evidence type="ECO:0000259" key="18">
    <source>
        <dbReference type="Pfam" id="PF04561"/>
    </source>
</evidence>
<dbReference type="InterPro" id="IPR007644">
    <property type="entry name" value="RNA_pol_bsu_protrusion"/>
</dbReference>
<dbReference type="InterPro" id="IPR037033">
    <property type="entry name" value="DNA-dir_RNAP_su2_hyb_sf"/>
</dbReference>
<dbReference type="Gene3D" id="2.40.50.150">
    <property type="match status" value="1"/>
</dbReference>
<evidence type="ECO:0000256" key="11">
    <source>
        <dbReference type="ARBA" id="ARBA00023163"/>
    </source>
</evidence>
<keyword evidence="11 15" id="KW-0804">Transcription</keyword>
<dbReference type="Gene3D" id="3.90.1100.10">
    <property type="match status" value="2"/>
</dbReference>
<proteinExistence type="inferred from homology"/>
<evidence type="ECO:0000256" key="6">
    <source>
        <dbReference type="ARBA" id="ARBA00022679"/>
    </source>
</evidence>
<evidence type="ECO:0000256" key="8">
    <source>
        <dbReference type="ARBA" id="ARBA00022723"/>
    </source>
</evidence>
<comment type="caution">
    <text evidence="23">The sequence shown here is derived from an EMBL/GenBank/DDBJ whole genome shotgun (WGS) entry which is preliminary data.</text>
</comment>
<dbReference type="NCBIfam" id="NF006335">
    <property type="entry name" value="PRK08565.1"/>
    <property type="match status" value="1"/>
</dbReference>
<organism evidence="23">
    <name type="scientific">Staphylothermus marinus</name>
    <dbReference type="NCBI Taxonomy" id="2280"/>
    <lineage>
        <taxon>Archaea</taxon>
        <taxon>Thermoproteota</taxon>
        <taxon>Thermoprotei</taxon>
        <taxon>Desulfurococcales</taxon>
        <taxon>Desulfurococcaceae</taxon>
        <taxon>Staphylothermus</taxon>
    </lineage>
</organism>
<dbReference type="InterPro" id="IPR007641">
    <property type="entry name" value="RNA_pol_Rpb2_7"/>
</dbReference>
<dbReference type="GO" id="GO:0005737">
    <property type="term" value="C:cytoplasm"/>
    <property type="evidence" value="ECO:0007669"/>
    <property type="project" value="UniProtKB-SubCell"/>
</dbReference>
<evidence type="ECO:0000256" key="7">
    <source>
        <dbReference type="ARBA" id="ARBA00022695"/>
    </source>
</evidence>